<dbReference type="AlphaFoldDB" id="A0A6J3LZN8"/>
<evidence type="ECO:0000313" key="2">
    <source>
        <dbReference type="Proteomes" id="UP000504637"/>
    </source>
</evidence>
<evidence type="ECO:0000313" key="3">
    <source>
        <dbReference type="RefSeq" id="XP_033458272.1"/>
    </source>
</evidence>
<dbReference type="Proteomes" id="UP000504637">
    <property type="component" value="Unplaced"/>
</dbReference>
<name>A0A6J3LZN8_9PEZI</name>
<dbReference type="GeneID" id="54361111"/>
<gene>
    <name evidence="3" type="ORF">K489DRAFT_372157</name>
</gene>
<reference evidence="3" key="3">
    <citation type="submission" date="2025-08" db="UniProtKB">
        <authorList>
            <consortium name="RefSeq"/>
        </authorList>
    </citation>
    <scope>IDENTIFICATION</scope>
    <source>
        <strain evidence="3">CBS 342.82</strain>
    </source>
</reference>
<reference evidence="3" key="2">
    <citation type="submission" date="2020-04" db="EMBL/GenBank/DDBJ databases">
        <authorList>
            <consortium name="NCBI Genome Project"/>
        </authorList>
    </citation>
    <scope>NUCLEOTIDE SEQUENCE</scope>
    <source>
        <strain evidence="3">CBS 342.82</strain>
    </source>
</reference>
<feature type="region of interest" description="Disordered" evidence="1">
    <location>
        <begin position="106"/>
        <end position="247"/>
    </location>
</feature>
<dbReference type="RefSeq" id="XP_033458272.1">
    <property type="nucleotide sequence ID" value="XM_033603311.1"/>
</dbReference>
<protein>
    <submittedName>
        <fullName evidence="3">Uncharacterized protein</fullName>
    </submittedName>
</protein>
<sequence>MSSKRARPDPIAEEEAADLDLYAGRLGFAGASFKNEFRSAWQQSPDTPSVGLRNETADEGVNAGLDEEAGVGVISQTLKSDSDINNFLHQKSRPVNEKLLEQLLGSKGARAKKKEIDAARVTAASKPLPLKKPFSSAKPQDDSSDEEGGRASAITSKRGGRVASEPTRKAPAGDTGEQGNDARSISKLPPGADRDADDADEADTRPIVTSKPVKRKATGGYLDELLAAKASKKNKKTKSGGTNVDAR</sequence>
<organism evidence="3">
    <name type="scientific">Dissoconium aciculare CBS 342.82</name>
    <dbReference type="NCBI Taxonomy" id="1314786"/>
    <lineage>
        <taxon>Eukaryota</taxon>
        <taxon>Fungi</taxon>
        <taxon>Dikarya</taxon>
        <taxon>Ascomycota</taxon>
        <taxon>Pezizomycotina</taxon>
        <taxon>Dothideomycetes</taxon>
        <taxon>Dothideomycetidae</taxon>
        <taxon>Mycosphaerellales</taxon>
        <taxon>Dissoconiaceae</taxon>
        <taxon>Dissoconium</taxon>
    </lineage>
</organism>
<accession>A0A6J3LZN8</accession>
<evidence type="ECO:0000256" key="1">
    <source>
        <dbReference type="SAM" id="MobiDB-lite"/>
    </source>
</evidence>
<proteinExistence type="predicted"/>
<keyword evidence="2" id="KW-1185">Reference proteome</keyword>
<reference evidence="3" key="1">
    <citation type="submission" date="2020-01" db="EMBL/GenBank/DDBJ databases">
        <authorList>
            <consortium name="DOE Joint Genome Institute"/>
            <person name="Haridas S."/>
            <person name="Albert R."/>
            <person name="Binder M."/>
            <person name="Bloem J."/>
            <person name="Labutti K."/>
            <person name="Salamov A."/>
            <person name="Andreopoulos B."/>
            <person name="Baker S.E."/>
            <person name="Barry K."/>
            <person name="Bills G."/>
            <person name="Bluhm B.H."/>
            <person name="Cannon C."/>
            <person name="Castanera R."/>
            <person name="Culley D.E."/>
            <person name="Daum C."/>
            <person name="Ezra D."/>
            <person name="Gonzalez J.B."/>
            <person name="Henrissat B."/>
            <person name="Kuo A."/>
            <person name="Liang C."/>
            <person name="Lipzen A."/>
            <person name="Lutzoni F."/>
            <person name="Magnuson J."/>
            <person name="Mondo S."/>
            <person name="Nolan M."/>
            <person name="Ohm R."/>
            <person name="Pangilinan J."/>
            <person name="Park H.-J."/>
            <person name="Ramirez L."/>
            <person name="Alfaro M."/>
            <person name="Sun H."/>
            <person name="Tritt A."/>
            <person name="Yoshinaga Y."/>
            <person name="Zwiers L.-H."/>
            <person name="Turgeon B.G."/>
            <person name="Goodwin S.B."/>
            <person name="Spatafora J.W."/>
            <person name="Crous P.W."/>
            <person name="Grigoriev I.V."/>
        </authorList>
    </citation>
    <scope>NUCLEOTIDE SEQUENCE</scope>
    <source>
        <strain evidence="3">CBS 342.82</strain>
    </source>
</reference>